<evidence type="ECO:0000256" key="8">
    <source>
        <dbReference type="HAMAP-Rule" id="MF_00173"/>
    </source>
</evidence>
<accession>A0A2N3QF41</accession>
<evidence type="ECO:0000256" key="3">
    <source>
        <dbReference type="ARBA" id="ARBA00022490"/>
    </source>
</evidence>
<keyword evidence="4 8" id="KW-0678">Repressor</keyword>
<comment type="function">
    <text evidence="8">Regulates arginine biosynthesis genes.</text>
</comment>
<keyword evidence="8" id="KW-0028">Amino-acid biosynthesis</keyword>
<dbReference type="PRINTS" id="PR01467">
    <property type="entry name" value="ARGREPRESSOR"/>
</dbReference>
<comment type="caution">
    <text evidence="12">The sequence shown here is derived from an EMBL/GenBank/DDBJ whole genome shotgun (WGS) entry which is preliminary data.</text>
</comment>
<evidence type="ECO:0000256" key="5">
    <source>
        <dbReference type="ARBA" id="ARBA00023015"/>
    </source>
</evidence>
<name>A0A2N3QF41_9BIFI</name>
<evidence type="ECO:0000313" key="13">
    <source>
        <dbReference type="Proteomes" id="UP000233727"/>
    </source>
</evidence>
<gene>
    <name evidence="8" type="primary">argR</name>
    <name evidence="12" type="ORF">CQR47_1666</name>
</gene>
<evidence type="ECO:0000256" key="2">
    <source>
        <dbReference type="ARBA" id="ARBA00008316"/>
    </source>
</evidence>
<dbReference type="PANTHER" id="PTHR34471">
    <property type="entry name" value="ARGININE REPRESSOR"/>
    <property type="match status" value="1"/>
</dbReference>
<dbReference type="InterPro" id="IPR001669">
    <property type="entry name" value="Arg_repress"/>
</dbReference>
<keyword evidence="8" id="KW-0055">Arginine biosynthesis</keyword>
<dbReference type="Gene3D" id="3.30.1360.40">
    <property type="match status" value="1"/>
</dbReference>
<dbReference type="GO" id="GO:0003700">
    <property type="term" value="F:DNA-binding transcription factor activity"/>
    <property type="evidence" value="ECO:0007669"/>
    <property type="project" value="UniProtKB-UniRule"/>
</dbReference>
<reference evidence="12 13" key="1">
    <citation type="submission" date="2017-10" db="EMBL/GenBank/DDBJ databases">
        <title>Bifidobacterium genomics.</title>
        <authorList>
            <person name="Lugli G.A."/>
            <person name="Milani C."/>
            <person name="Mancabelli L."/>
        </authorList>
    </citation>
    <scope>NUCLEOTIDE SEQUENCE [LARGE SCALE GENOMIC DNA]</scope>
    <source>
        <strain evidence="12 13">1542B</strain>
    </source>
</reference>
<dbReference type="Proteomes" id="UP000233727">
    <property type="component" value="Unassembled WGS sequence"/>
</dbReference>
<organism evidence="12 13">
    <name type="scientific">Bifidobacterium thermophilum</name>
    <dbReference type="NCBI Taxonomy" id="33905"/>
    <lineage>
        <taxon>Bacteria</taxon>
        <taxon>Bacillati</taxon>
        <taxon>Actinomycetota</taxon>
        <taxon>Actinomycetes</taxon>
        <taxon>Bifidobacteriales</taxon>
        <taxon>Bifidobacteriaceae</taxon>
        <taxon>Bifidobacterium</taxon>
    </lineage>
</organism>
<dbReference type="SUPFAM" id="SSF46785">
    <property type="entry name" value="Winged helix' DNA-binding domain"/>
    <property type="match status" value="1"/>
</dbReference>
<evidence type="ECO:0000259" key="11">
    <source>
        <dbReference type="Pfam" id="PF02863"/>
    </source>
</evidence>
<dbReference type="GO" id="GO:0003677">
    <property type="term" value="F:DNA binding"/>
    <property type="evidence" value="ECO:0007669"/>
    <property type="project" value="UniProtKB-KW"/>
</dbReference>
<dbReference type="AlphaFoldDB" id="A0A2N3QF41"/>
<dbReference type="SUPFAM" id="SSF55252">
    <property type="entry name" value="C-terminal domain of arginine repressor"/>
    <property type="match status" value="1"/>
</dbReference>
<evidence type="ECO:0000256" key="6">
    <source>
        <dbReference type="ARBA" id="ARBA00023125"/>
    </source>
</evidence>
<comment type="pathway">
    <text evidence="8">Amino-acid biosynthesis; L-arginine biosynthesis [regulation].</text>
</comment>
<keyword evidence="5 8" id="KW-0805">Transcription regulation</keyword>
<dbReference type="InterPro" id="IPR020900">
    <property type="entry name" value="Arg_repress_DNA-bd"/>
</dbReference>
<dbReference type="InterPro" id="IPR036251">
    <property type="entry name" value="Arg_repress_C_sf"/>
</dbReference>
<keyword evidence="6 8" id="KW-0238">DNA-binding</keyword>
<dbReference type="Gene3D" id="1.10.10.10">
    <property type="entry name" value="Winged helix-like DNA-binding domain superfamily/Winged helix DNA-binding domain"/>
    <property type="match status" value="1"/>
</dbReference>
<feature type="domain" description="Arginine repressor DNA-binding" evidence="10">
    <location>
        <begin position="13"/>
        <end position="77"/>
    </location>
</feature>
<feature type="domain" description="Arginine repressor C-terminal" evidence="11">
    <location>
        <begin position="95"/>
        <end position="159"/>
    </location>
</feature>
<dbReference type="GO" id="GO:0006526">
    <property type="term" value="P:L-arginine biosynthetic process"/>
    <property type="evidence" value="ECO:0007669"/>
    <property type="project" value="UniProtKB-UniPathway"/>
</dbReference>
<keyword evidence="7 8" id="KW-0804">Transcription</keyword>
<evidence type="ECO:0000256" key="9">
    <source>
        <dbReference type="NCBIfam" id="TIGR01529"/>
    </source>
</evidence>
<dbReference type="InterPro" id="IPR020899">
    <property type="entry name" value="Arg_repress_C"/>
</dbReference>
<keyword evidence="3 8" id="KW-0963">Cytoplasm</keyword>
<evidence type="ECO:0000259" key="10">
    <source>
        <dbReference type="Pfam" id="PF01316"/>
    </source>
</evidence>
<evidence type="ECO:0000313" key="12">
    <source>
        <dbReference type="EMBL" id="PKU89232.1"/>
    </source>
</evidence>
<dbReference type="Pfam" id="PF01316">
    <property type="entry name" value="Arg_repressor"/>
    <property type="match status" value="1"/>
</dbReference>
<dbReference type="EMBL" id="PCGY01000022">
    <property type="protein sequence ID" value="PKU89232.1"/>
    <property type="molecule type" value="Genomic_DNA"/>
</dbReference>
<dbReference type="GO" id="GO:0051259">
    <property type="term" value="P:protein complex oligomerization"/>
    <property type="evidence" value="ECO:0007669"/>
    <property type="project" value="InterPro"/>
</dbReference>
<dbReference type="STRING" id="33905.BTHE_0058"/>
<comment type="similarity">
    <text evidence="2 8">Belongs to the ArgR family.</text>
</comment>
<dbReference type="Pfam" id="PF02863">
    <property type="entry name" value="Arg_repressor_C"/>
    <property type="match status" value="1"/>
</dbReference>
<protein>
    <recommendedName>
        <fullName evidence="8 9">Arginine repressor</fullName>
    </recommendedName>
</protein>
<dbReference type="InterPro" id="IPR036390">
    <property type="entry name" value="WH_DNA-bd_sf"/>
</dbReference>
<evidence type="ECO:0000256" key="4">
    <source>
        <dbReference type="ARBA" id="ARBA00022491"/>
    </source>
</evidence>
<proteinExistence type="inferred from homology"/>
<dbReference type="GO" id="GO:0005737">
    <property type="term" value="C:cytoplasm"/>
    <property type="evidence" value="ECO:0007669"/>
    <property type="project" value="UniProtKB-SubCell"/>
</dbReference>
<dbReference type="GO" id="GO:0034618">
    <property type="term" value="F:arginine binding"/>
    <property type="evidence" value="ECO:0007669"/>
    <property type="project" value="InterPro"/>
</dbReference>
<dbReference type="HAMAP" id="MF_00173">
    <property type="entry name" value="Arg_repressor"/>
    <property type="match status" value="1"/>
</dbReference>
<dbReference type="NCBIfam" id="TIGR01529">
    <property type="entry name" value="argR_whole"/>
    <property type="match status" value="1"/>
</dbReference>
<comment type="subcellular location">
    <subcellularLocation>
        <location evidence="1 8">Cytoplasm</location>
    </subcellularLocation>
</comment>
<dbReference type="InterPro" id="IPR036388">
    <property type="entry name" value="WH-like_DNA-bd_sf"/>
</dbReference>
<dbReference type="PANTHER" id="PTHR34471:SF1">
    <property type="entry name" value="ARGININE REPRESSOR"/>
    <property type="match status" value="1"/>
</dbReference>
<evidence type="ECO:0000256" key="7">
    <source>
        <dbReference type="ARBA" id="ARBA00023163"/>
    </source>
</evidence>
<dbReference type="UniPathway" id="UPA00068"/>
<dbReference type="RefSeq" id="WP_101455379.1">
    <property type="nucleotide sequence ID" value="NZ_PCGY01000022.1"/>
</dbReference>
<sequence>MEDKKTPLQRPTTRAARLSAIEEMLLHHIVTSQSQLSDMLSDEGIDVTQATLSRDLEEINATKTRLENGTVAYVLGYGQSTTPKSAQQQMSRILSGLVTSVASARNLAVIHTPSGAAQYVASVMDRQSLDDVLGTIAGDDTVLIICKDDQSAATRAKWLLSIASSNSQQSAD</sequence>
<dbReference type="GO" id="GO:1900079">
    <property type="term" value="P:regulation of arginine biosynthetic process"/>
    <property type="evidence" value="ECO:0007669"/>
    <property type="project" value="UniProtKB-UniRule"/>
</dbReference>
<evidence type="ECO:0000256" key="1">
    <source>
        <dbReference type="ARBA" id="ARBA00004496"/>
    </source>
</evidence>